<gene>
    <name evidence="1" type="ORF">M231_03362</name>
</gene>
<protein>
    <submittedName>
        <fullName evidence="1">Uncharacterized protein</fullName>
    </submittedName>
</protein>
<name>A0A4Q1BNH1_TREME</name>
<dbReference type="InParanoid" id="A0A4Q1BNH1"/>
<accession>A0A4Q1BNH1</accession>
<proteinExistence type="predicted"/>
<dbReference type="Proteomes" id="UP000289152">
    <property type="component" value="Unassembled WGS sequence"/>
</dbReference>
<evidence type="ECO:0000313" key="2">
    <source>
        <dbReference type="Proteomes" id="UP000289152"/>
    </source>
</evidence>
<comment type="caution">
    <text evidence="1">The sequence shown here is derived from an EMBL/GenBank/DDBJ whole genome shotgun (WGS) entry which is preliminary data.</text>
</comment>
<dbReference type="EMBL" id="SDIL01000032">
    <property type="protein sequence ID" value="RXK39409.1"/>
    <property type="molecule type" value="Genomic_DNA"/>
</dbReference>
<dbReference type="VEuPathDB" id="FungiDB:TREMEDRAFT_62197"/>
<keyword evidence="2" id="KW-1185">Reference proteome</keyword>
<dbReference type="AlphaFoldDB" id="A0A4Q1BNH1"/>
<reference evidence="1 2" key="1">
    <citation type="submission" date="2016-06" db="EMBL/GenBank/DDBJ databases">
        <title>Evolution of pathogenesis and genome organization in the Tremellales.</title>
        <authorList>
            <person name="Cuomo C."/>
            <person name="Litvintseva A."/>
            <person name="Heitman J."/>
            <person name="Chen Y."/>
            <person name="Sun S."/>
            <person name="Springer D."/>
            <person name="Dromer F."/>
            <person name="Young S."/>
            <person name="Zeng Q."/>
            <person name="Chapman S."/>
            <person name="Gujja S."/>
            <person name="Saif S."/>
            <person name="Birren B."/>
        </authorList>
    </citation>
    <scope>NUCLEOTIDE SEQUENCE [LARGE SCALE GENOMIC DNA]</scope>
    <source>
        <strain evidence="1 2">ATCC 28783</strain>
    </source>
</reference>
<sequence length="87" mass="9949">MTSVCTEILEDIVNILAVTEEGRKCLSRTFTAALHAPNSPIKRYFQPKLLEAYFRRDLPGLRGYSVLLKADPALSSLPPRFRDRQRE</sequence>
<evidence type="ECO:0000313" key="1">
    <source>
        <dbReference type="EMBL" id="RXK39409.1"/>
    </source>
</evidence>
<organism evidence="1 2">
    <name type="scientific">Tremella mesenterica</name>
    <name type="common">Jelly fungus</name>
    <dbReference type="NCBI Taxonomy" id="5217"/>
    <lineage>
        <taxon>Eukaryota</taxon>
        <taxon>Fungi</taxon>
        <taxon>Dikarya</taxon>
        <taxon>Basidiomycota</taxon>
        <taxon>Agaricomycotina</taxon>
        <taxon>Tremellomycetes</taxon>
        <taxon>Tremellales</taxon>
        <taxon>Tremellaceae</taxon>
        <taxon>Tremella</taxon>
    </lineage>
</organism>